<gene>
    <name evidence="6" type="ORF">BGE01nite_27760</name>
</gene>
<dbReference type="InterPro" id="IPR002048">
    <property type="entry name" value="EF_hand_dom"/>
</dbReference>
<dbReference type="Pfam" id="PF20434">
    <property type="entry name" value="BD-FAE"/>
    <property type="match status" value="1"/>
</dbReference>
<dbReference type="GO" id="GO:0005509">
    <property type="term" value="F:calcium ion binding"/>
    <property type="evidence" value="ECO:0007669"/>
    <property type="project" value="InterPro"/>
</dbReference>
<dbReference type="EMBL" id="BKAG01000018">
    <property type="protein sequence ID" value="GEP43485.1"/>
    <property type="molecule type" value="Genomic_DNA"/>
</dbReference>
<keyword evidence="7" id="KW-1185">Reference proteome</keyword>
<dbReference type="InterPro" id="IPR002168">
    <property type="entry name" value="Lipase_GDXG_HIS_AS"/>
</dbReference>
<dbReference type="PROSITE" id="PS50222">
    <property type="entry name" value="EF_HAND_2"/>
    <property type="match status" value="1"/>
</dbReference>
<dbReference type="SUPFAM" id="SSF53474">
    <property type="entry name" value="alpha/beta-Hydrolases"/>
    <property type="match status" value="1"/>
</dbReference>
<dbReference type="InterPro" id="IPR018247">
    <property type="entry name" value="EF_Hand_1_Ca_BS"/>
</dbReference>
<dbReference type="InterPro" id="IPR011992">
    <property type="entry name" value="EF-hand-dom_pair"/>
</dbReference>
<dbReference type="InterPro" id="IPR049492">
    <property type="entry name" value="BD-FAE-like_dom"/>
</dbReference>
<name>A0A512M9S5_9BACT</name>
<evidence type="ECO:0000256" key="1">
    <source>
        <dbReference type="ARBA" id="ARBA00010515"/>
    </source>
</evidence>
<proteinExistence type="inferred from homology"/>
<evidence type="ECO:0000256" key="3">
    <source>
        <dbReference type="SAM" id="MobiDB-lite"/>
    </source>
</evidence>
<evidence type="ECO:0000256" key="4">
    <source>
        <dbReference type="SAM" id="SignalP"/>
    </source>
</evidence>
<dbReference type="CDD" id="cd00051">
    <property type="entry name" value="EFh"/>
    <property type="match status" value="1"/>
</dbReference>
<dbReference type="PANTHER" id="PTHR48081">
    <property type="entry name" value="AB HYDROLASE SUPERFAMILY PROTEIN C4A8.06C"/>
    <property type="match status" value="1"/>
</dbReference>
<dbReference type="Gene3D" id="3.40.50.1820">
    <property type="entry name" value="alpha/beta hydrolase"/>
    <property type="match status" value="1"/>
</dbReference>
<dbReference type="GO" id="GO:0016787">
    <property type="term" value="F:hydrolase activity"/>
    <property type="evidence" value="ECO:0007669"/>
    <property type="project" value="UniProtKB-KW"/>
</dbReference>
<comment type="caution">
    <text evidence="6">The sequence shown here is derived from an EMBL/GenBank/DDBJ whole genome shotgun (WGS) entry which is preliminary data.</text>
</comment>
<dbReference type="InterPro" id="IPR029058">
    <property type="entry name" value="AB_hydrolase_fold"/>
</dbReference>
<dbReference type="Proteomes" id="UP000321577">
    <property type="component" value="Unassembled WGS sequence"/>
</dbReference>
<keyword evidence="4" id="KW-0732">Signal</keyword>
<organism evidence="6 7">
    <name type="scientific">Brevifollis gellanilyticus</name>
    <dbReference type="NCBI Taxonomy" id="748831"/>
    <lineage>
        <taxon>Bacteria</taxon>
        <taxon>Pseudomonadati</taxon>
        <taxon>Verrucomicrobiota</taxon>
        <taxon>Verrucomicrobiia</taxon>
        <taxon>Verrucomicrobiales</taxon>
        <taxon>Verrucomicrobiaceae</taxon>
    </lineage>
</organism>
<feature type="signal peptide" evidence="4">
    <location>
        <begin position="1"/>
        <end position="22"/>
    </location>
</feature>
<dbReference type="Gene3D" id="1.10.238.10">
    <property type="entry name" value="EF-hand"/>
    <property type="match status" value="1"/>
</dbReference>
<dbReference type="PROSITE" id="PS00018">
    <property type="entry name" value="EF_HAND_1"/>
    <property type="match status" value="1"/>
</dbReference>
<feature type="compositionally biased region" description="Basic and acidic residues" evidence="3">
    <location>
        <begin position="44"/>
        <end position="65"/>
    </location>
</feature>
<evidence type="ECO:0000313" key="7">
    <source>
        <dbReference type="Proteomes" id="UP000321577"/>
    </source>
</evidence>
<dbReference type="PANTHER" id="PTHR48081:SF13">
    <property type="entry name" value="ALPHA_BETA HYDROLASE"/>
    <property type="match status" value="1"/>
</dbReference>
<feature type="domain" description="EF-hand" evidence="5">
    <location>
        <begin position="31"/>
        <end position="66"/>
    </location>
</feature>
<evidence type="ECO:0000256" key="2">
    <source>
        <dbReference type="ARBA" id="ARBA00022801"/>
    </source>
</evidence>
<keyword evidence="2" id="KW-0378">Hydrolase</keyword>
<accession>A0A512M9S5</accession>
<comment type="similarity">
    <text evidence="1">Belongs to the 'GDXG' lipolytic enzyme family.</text>
</comment>
<dbReference type="PROSITE" id="PS01173">
    <property type="entry name" value="LIPASE_GDXG_HIS"/>
    <property type="match status" value="1"/>
</dbReference>
<evidence type="ECO:0000313" key="6">
    <source>
        <dbReference type="EMBL" id="GEP43485.1"/>
    </source>
</evidence>
<sequence length="393" mass="42767">MFKVVSMNKPLFLLALSLPVTAAIAQQTPPAPAERAARMFEALDTNKDGKLSKEEMPERFRENFSRVDANSDGSISKEEHVAVLTRSQQRQDQAKKKDGSQPRPVPEGIEAQRDLAYADTDNPRQKLDLYLPKARKDNKPLPVIVFIHGGGWKAGDKSGGLNNVARFVQSGEYAGVSVGYRLTDEAKWPAQIHDCKAAIRWIKANAKEYNLDASKIGVWGTSAGGHLVSHLGTSGDVKQLEGTLGKHLDQNSSVTCVVNFFGPENFLSMVRQPSTVDRTKGKDYPEALLLGGAVPDREAVAKEASPVTHASKGDAAFFTAHGTKDPLVPYAQGEEIHATLQKAGVPSLLQEMTNGGHGFRSPILDERVKQFFDLHLRGIPAEIVTSPIMVEGK</sequence>
<evidence type="ECO:0000259" key="5">
    <source>
        <dbReference type="PROSITE" id="PS50222"/>
    </source>
</evidence>
<dbReference type="Pfam" id="PF13202">
    <property type="entry name" value="EF-hand_5"/>
    <property type="match status" value="2"/>
</dbReference>
<feature type="region of interest" description="Disordered" evidence="3">
    <location>
        <begin position="43"/>
        <end position="107"/>
    </location>
</feature>
<dbReference type="InterPro" id="IPR050300">
    <property type="entry name" value="GDXG_lipolytic_enzyme"/>
</dbReference>
<dbReference type="AlphaFoldDB" id="A0A512M9S5"/>
<protein>
    <submittedName>
        <fullName evidence="6">Calcium sensor EFh</fullName>
    </submittedName>
</protein>
<dbReference type="SUPFAM" id="SSF47473">
    <property type="entry name" value="EF-hand"/>
    <property type="match status" value="1"/>
</dbReference>
<feature type="chain" id="PRO_5022036833" evidence="4">
    <location>
        <begin position="23"/>
        <end position="393"/>
    </location>
</feature>
<reference evidence="6 7" key="1">
    <citation type="submission" date="2019-07" db="EMBL/GenBank/DDBJ databases">
        <title>Whole genome shotgun sequence of Brevifollis gellanilyticus NBRC 108608.</title>
        <authorList>
            <person name="Hosoyama A."/>
            <person name="Uohara A."/>
            <person name="Ohji S."/>
            <person name="Ichikawa N."/>
        </authorList>
    </citation>
    <scope>NUCLEOTIDE SEQUENCE [LARGE SCALE GENOMIC DNA]</scope>
    <source>
        <strain evidence="6 7">NBRC 108608</strain>
    </source>
</reference>